<dbReference type="GO" id="GO:0006935">
    <property type="term" value="P:chemotaxis"/>
    <property type="evidence" value="ECO:0007669"/>
    <property type="project" value="InterPro"/>
</dbReference>
<protein>
    <submittedName>
        <fullName evidence="11">Chemotaxis protein MotA</fullName>
    </submittedName>
</protein>
<evidence type="ECO:0000256" key="6">
    <source>
        <dbReference type="ARBA" id="ARBA00022779"/>
    </source>
</evidence>
<keyword evidence="12" id="KW-1185">Reference proteome</keyword>
<feature type="transmembrane region" description="Helical" evidence="9">
    <location>
        <begin position="29"/>
        <end position="51"/>
    </location>
</feature>
<feature type="transmembrane region" description="Helical" evidence="9">
    <location>
        <begin position="181"/>
        <end position="200"/>
    </location>
</feature>
<dbReference type="AlphaFoldDB" id="A0AA45WIF1"/>
<dbReference type="PANTHER" id="PTHR30433:SF3">
    <property type="entry name" value="MOTILITY PROTEIN A"/>
    <property type="match status" value="1"/>
</dbReference>
<feature type="domain" description="MotA/TolQ/ExbB proton channel" evidence="10">
    <location>
        <begin position="101"/>
        <end position="220"/>
    </location>
</feature>
<evidence type="ECO:0000313" key="11">
    <source>
        <dbReference type="EMBL" id="SMP00405.1"/>
    </source>
</evidence>
<organism evidence="11 12">
    <name type="scientific">Venenivibrio stagnispumantis</name>
    <dbReference type="NCBI Taxonomy" id="407998"/>
    <lineage>
        <taxon>Bacteria</taxon>
        <taxon>Pseudomonadati</taxon>
        <taxon>Aquificota</taxon>
        <taxon>Aquificia</taxon>
        <taxon>Aquificales</taxon>
        <taxon>Hydrogenothermaceae</taxon>
        <taxon>Venenivibrio</taxon>
    </lineage>
</organism>
<keyword evidence="3" id="KW-0813">Transport</keyword>
<feature type="transmembrane region" description="Helical" evidence="9">
    <location>
        <begin position="145"/>
        <end position="169"/>
    </location>
</feature>
<dbReference type="Pfam" id="PF01618">
    <property type="entry name" value="MotA_ExbB"/>
    <property type="match status" value="1"/>
</dbReference>
<evidence type="ECO:0000256" key="3">
    <source>
        <dbReference type="ARBA" id="ARBA00022448"/>
    </source>
</evidence>
<gene>
    <name evidence="11" type="ORF">SAMN06264868_10194</name>
</gene>
<dbReference type="PANTHER" id="PTHR30433">
    <property type="entry name" value="CHEMOTAXIS PROTEIN MOTA"/>
    <property type="match status" value="1"/>
</dbReference>
<keyword evidence="5 9" id="KW-0812">Transmembrane</keyword>
<keyword evidence="7 9" id="KW-1133">Transmembrane helix</keyword>
<comment type="caution">
    <text evidence="11">The sequence shown here is derived from an EMBL/GenBank/DDBJ whole genome shotgun (WGS) entry which is preliminary data.</text>
</comment>
<dbReference type="InterPro" id="IPR002898">
    <property type="entry name" value="MotA_ExbB_proton_chnl"/>
</dbReference>
<dbReference type="Proteomes" id="UP001157947">
    <property type="component" value="Unassembled WGS sequence"/>
</dbReference>
<keyword evidence="6" id="KW-0283">Flagellar rotation</keyword>
<keyword evidence="8 9" id="KW-0472">Membrane</keyword>
<reference evidence="11" key="1">
    <citation type="submission" date="2017-05" db="EMBL/GenBank/DDBJ databases">
        <authorList>
            <person name="Varghese N."/>
            <person name="Submissions S."/>
        </authorList>
    </citation>
    <scope>NUCLEOTIDE SEQUENCE</scope>
    <source>
        <strain evidence="11">DSM 18763</strain>
    </source>
</reference>
<evidence type="ECO:0000256" key="7">
    <source>
        <dbReference type="ARBA" id="ARBA00022989"/>
    </source>
</evidence>
<evidence type="ECO:0000259" key="10">
    <source>
        <dbReference type="Pfam" id="PF01618"/>
    </source>
</evidence>
<evidence type="ECO:0000256" key="9">
    <source>
        <dbReference type="SAM" id="Phobius"/>
    </source>
</evidence>
<dbReference type="GO" id="GO:0071978">
    <property type="term" value="P:bacterial-type flagellum-dependent swarming motility"/>
    <property type="evidence" value="ECO:0007669"/>
    <property type="project" value="InterPro"/>
</dbReference>
<accession>A0AA45WIF1</accession>
<keyword evidence="4" id="KW-1003">Cell membrane</keyword>
<evidence type="ECO:0000313" key="12">
    <source>
        <dbReference type="Proteomes" id="UP001157947"/>
    </source>
</evidence>
<evidence type="ECO:0000256" key="8">
    <source>
        <dbReference type="ARBA" id="ARBA00023136"/>
    </source>
</evidence>
<dbReference type="PROSITE" id="PS01307">
    <property type="entry name" value="MOTA"/>
    <property type="match status" value="1"/>
</dbReference>
<comment type="similarity">
    <text evidence="2">Belongs to the MotA family.</text>
</comment>
<dbReference type="GO" id="GO:0005886">
    <property type="term" value="C:plasma membrane"/>
    <property type="evidence" value="ECO:0007669"/>
    <property type="project" value="UniProtKB-SubCell"/>
</dbReference>
<dbReference type="RefSeq" id="WP_265133546.1">
    <property type="nucleotide sequence ID" value="NZ_FXTX01000001.1"/>
</dbReference>
<evidence type="ECO:0000256" key="1">
    <source>
        <dbReference type="ARBA" id="ARBA00004651"/>
    </source>
</evidence>
<dbReference type="InterPro" id="IPR000540">
    <property type="entry name" value="Flag_MotA_CS"/>
</dbReference>
<sequence length="254" mass="27446">MDLTVIGGIIAALVLFAVGDILEGGNPLGLIHISSIIIVVPTTLSAAAVATKQKYVVAAYKELKIVFGNPNLNPMETLNKIISLAEKARKEGILSIETEIANIDDPFFRKGLQMLVDGVEPEAIRERLELEIGEIEEYYEGAAKYWITAGETTPVFGLVGAVMGLILALKRLENPVEMAEGIAGAFTATVTGIVSSYLLFGPFGHKMKAKAKDIIKTREMILEGIIGIALSKNPKMLKEQLMIYTGQEAEEGKE</sequence>
<dbReference type="InterPro" id="IPR047055">
    <property type="entry name" value="MotA-like"/>
</dbReference>
<dbReference type="NCBIfam" id="NF006284">
    <property type="entry name" value="PRK08456.1"/>
    <property type="match status" value="1"/>
</dbReference>
<name>A0AA45WIF1_9AQUI</name>
<proteinExistence type="inferred from homology"/>
<comment type="subcellular location">
    <subcellularLocation>
        <location evidence="1">Cell membrane</location>
        <topology evidence="1">Multi-pass membrane protein</topology>
    </subcellularLocation>
</comment>
<dbReference type="EMBL" id="FXTX01000001">
    <property type="protein sequence ID" value="SMP00405.1"/>
    <property type="molecule type" value="Genomic_DNA"/>
</dbReference>
<evidence type="ECO:0000256" key="2">
    <source>
        <dbReference type="ARBA" id="ARBA00008038"/>
    </source>
</evidence>
<evidence type="ECO:0000256" key="5">
    <source>
        <dbReference type="ARBA" id="ARBA00022692"/>
    </source>
</evidence>
<evidence type="ECO:0000256" key="4">
    <source>
        <dbReference type="ARBA" id="ARBA00022475"/>
    </source>
</evidence>